<dbReference type="PANTHER" id="PTHR43479:SF11">
    <property type="entry name" value="ACREF_ENVCD OPERON REPRESSOR-RELATED"/>
    <property type="match status" value="1"/>
</dbReference>
<evidence type="ECO:0000256" key="1">
    <source>
        <dbReference type="ARBA" id="ARBA00023125"/>
    </source>
</evidence>
<dbReference type="Proteomes" id="UP000075606">
    <property type="component" value="Unassembled WGS sequence"/>
</dbReference>
<feature type="domain" description="HTH tetR-type" evidence="3">
    <location>
        <begin position="8"/>
        <end position="68"/>
    </location>
</feature>
<sequence>MKPTDGLTSRKQQILEQAAKLFRTRGFKGASLRQIAEKVGMEGPSLYNHIKSKHELLSILVMNNAREFNHRINEIHASSLSSLDKIDRVISLHIELTVVNPDAMSLMLSEWTHLEADERLEYVKLRDSYENQFKEILEQAMFEGDVVQMDVNFMLFMILSTLRSLYAWCARYKNYNRLEMEAYLKQGILKGILKKA</sequence>
<feature type="DNA-binding region" description="H-T-H motif" evidence="2">
    <location>
        <begin position="31"/>
        <end position="50"/>
    </location>
</feature>
<dbReference type="Pfam" id="PF17932">
    <property type="entry name" value="TetR_C_24"/>
    <property type="match status" value="1"/>
</dbReference>
<gene>
    <name evidence="4" type="ORF">AWW68_15140</name>
</gene>
<dbReference type="EMBL" id="LRPC01000028">
    <property type="protein sequence ID" value="KYG73996.1"/>
    <property type="molecule type" value="Genomic_DNA"/>
</dbReference>
<dbReference type="AlphaFoldDB" id="A0A150X5M8"/>
<dbReference type="SUPFAM" id="SSF46689">
    <property type="entry name" value="Homeodomain-like"/>
    <property type="match status" value="1"/>
</dbReference>
<dbReference type="PRINTS" id="PR00455">
    <property type="entry name" value="HTHTETR"/>
</dbReference>
<evidence type="ECO:0000259" key="3">
    <source>
        <dbReference type="PROSITE" id="PS50977"/>
    </source>
</evidence>
<dbReference type="Gene3D" id="1.10.10.60">
    <property type="entry name" value="Homeodomain-like"/>
    <property type="match status" value="1"/>
</dbReference>
<dbReference type="InterPro" id="IPR041490">
    <property type="entry name" value="KstR2_TetR_C"/>
</dbReference>
<dbReference type="InterPro" id="IPR009057">
    <property type="entry name" value="Homeodomain-like_sf"/>
</dbReference>
<dbReference type="InterPro" id="IPR050624">
    <property type="entry name" value="HTH-type_Tx_Regulator"/>
</dbReference>
<keyword evidence="1 2" id="KW-0238">DNA-binding</keyword>
<dbReference type="Pfam" id="PF00440">
    <property type="entry name" value="TetR_N"/>
    <property type="match status" value="1"/>
</dbReference>
<dbReference type="PROSITE" id="PS50977">
    <property type="entry name" value="HTH_TETR_2"/>
    <property type="match status" value="1"/>
</dbReference>
<comment type="caution">
    <text evidence="4">The sequence shown here is derived from an EMBL/GenBank/DDBJ whole genome shotgun (WGS) entry which is preliminary data.</text>
</comment>
<evidence type="ECO:0000256" key="2">
    <source>
        <dbReference type="PROSITE-ProRule" id="PRU00335"/>
    </source>
</evidence>
<reference evidence="4 5" key="1">
    <citation type="submission" date="2016-01" db="EMBL/GenBank/DDBJ databases">
        <title>Genome sequencing of Roseivirga spongicola UST030701-084.</title>
        <authorList>
            <person name="Selvaratnam C."/>
            <person name="Thevarajoo S."/>
            <person name="Goh K.M."/>
            <person name="Ee R."/>
            <person name="Chan K.-G."/>
            <person name="Chong C.S."/>
        </authorList>
    </citation>
    <scope>NUCLEOTIDE SEQUENCE [LARGE SCALE GENOMIC DNA]</scope>
    <source>
        <strain evidence="4 5">UST030701-084</strain>
    </source>
</reference>
<organism evidence="4 5">
    <name type="scientific">Roseivirga spongicola</name>
    <dbReference type="NCBI Taxonomy" id="333140"/>
    <lineage>
        <taxon>Bacteria</taxon>
        <taxon>Pseudomonadati</taxon>
        <taxon>Bacteroidota</taxon>
        <taxon>Cytophagia</taxon>
        <taxon>Cytophagales</taxon>
        <taxon>Roseivirgaceae</taxon>
        <taxon>Roseivirga</taxon>
    </lineage>
</organism>
<dbReference type="PANTHER" id="PTHR43479">
    <property type="entry name" value="ACREF/ENVCD OPERON REPRESSOR-RELATED"/>
    <property type="match status" value="1"/>
</dbReference>
<proteinExistence type="predicted"/>
<dbReference type="Gene3D" id="1.10.357.10">
    <property type="entry name" value="Tetracycline Repressor, domain 2"/>
    <property type="match status" value="1"/>
</dbReference>
<keyword evidence="5" id="KW-1185">Reference proteome</keyword>
<dbReference type="GO" id="GO:0003677">
    <property type="term" value="F:DNA binding"/>
    <property type="evidence" value="ECO:0007669"/>
    <property type="project" value="UniProtKB-UniRule"/>
</dbReference>
<dbReference type="InterPro" id="IPR036271">
    <property type="entry name" value="Tet_transcr_reg_TetR-rel_C_sf"/>
</dbReference>
<dbReference type="OrthoDB" id="9789566at2"/>
<dbReference type="SUPFAM" id="SSF48498">
    <property type="entry name" value="Tetracyclin repressor-like, C-terminal domain"/>
    <property type="match status" value="1"/>
</dbReference>
<dbReference type="RefSeq" id="WP_068223235.1">
    <property type="nucleotide sequence ID" value="NZ_CP139724.1"/>
</dbReference>
<accession>A0A150X5M8</accession>
<name>A0A150X5M8_9BACT</name>
<dbReference type="STRING" id="333140.AWW68_15140"/>
<dbReference type="InterPro" id="IPR001647">
    <property type="entry name" value="HTH_TetR"/>
</dbReference>
<evidence type="ECO:0000313" key="5">
    <source>
        <dbReference type="Proteomes" id="UP000075606"/>
    </source>
</evidence>
<evidence type="ECO:0000313" key="4">
    <source>
        <dbReference type="EMBL" id="KYG73996.1"/>
    </source>
</evidence>
<protein>
    <recommendedName>
        <fullName evidence="3">HTH tetR-type domain-containing protein</fullName>
    </recommendedName>
</protein>